<dbReference type="Pfam" id="PF13087">
    <property type="entry name" value="AAA_12"/>
    <property type="match status" value="1"/>
</dbReference>
<comment type="caution">
    <text evidence="6">The sequence shown here is derived from an EMBL/GenBank/DDBJ whole genome shotgun (WGS) entry which is preliminary data.</text>
</comment>
<dbReference type="InterPro" id="IPR041677">
    <property type="entry name" value="DNA2/NAM7_AAA_11"/>
</dbReference>
<dbReference type="InterPro" id="IPR047187">
    <property type="entry name" value="SF1_C_Upf1"/>
</dbReference>
<gene>
    <name evidence="6" type="ORF">SAMN04488089_107151</name>
</gene>
<organism evidence="6 7">
    <name type="scientific">Myroides profundi</name>
    <dbReference type="NCBI Taxonomy" id="480520"/>
    <lineage>
        <taxon>Bacteria</taxon>
        <taxon>Pseudomonadati</taxon>
        <taxon>Bacteroidota</taxon>
        <taxon>Flavobacteriia</taxon>
        <taxon>Flavobacteriales</taxon>
        <taxon>Flavobacteriaceae</taxon>
        <taxon>Myroides</taxon>
    </lineage>
</organism>
<dbReference type="InterPro" id="IPR045055">
    <property type="entry name" value="DNA2/NAM7-like"/>
</dbReference>
<dbReference type="InterPro" id="IPR041679">
    <property type="entry name" value="DNA2/NAM7-like_C"/>
</dbReference>
<evidence type="ECO:0000313" key="7">
    <source>
        <dbReference type="Proteomes" id="UP000183496"/>
    </source>
</evidence>
<reference evidence="6 7" key="1">
    <citation type="submission" date="2016-10" db="EMBL/GenBank/DDBJ databases">
        <authorList>
            <person name="Varghese N."/>
            <person name="Submissions S."/>
        </authorList>
    </citation>
    <scope>NUCLEOTIDE SEQUENCE [LARGE SCALE GENOMIC DNA]</scope>
    <source>
        <strain evidence="7">DSM 19823 / KCTC 23066 / CCTCC M 208030 / D25</strain>
    </source>
</reference>
<dbReference type="GO" id="GO:0005694">
    <property type="term" value="C:chromosome"/>
    <property type="evidence" value="ECO:0007669"/>
    <property type="project" value="UniProtKB-ARBA"/>
</dbReference>
<evidence type="ECO:0000259" key="5">
    <source>
        <dbReference type="PROSITE" id="PS50126"/>
    </source>
</evidence>
<accession>A0AAJ5BE44</accession>
<dbReference type="SMART" id="SM00316">
    <property type="entry name" value="S1"/>
    <property type="match status" value="4"/>
</dbReference>
<keyword evidence="2" id="KW-0378">Hydrolase</keyword>
<evidence type="ECO:0000256" key="3">
    <source>
        <dbReference type="ARBA" id="ARBA00022806"/>
    </source>
</evidence>
<dbReference type="InterPro" id="IPR012340">
    <property type="entry name" value="NA-bd_OB-fold"/>
</dbReference>
<evidence type="ECO:0000256" key="1">
    <source>
        <dbReference type="ARBA" id="ARBA00022741"/>
    </source>
</evidence>
<dbReference type="Pfam" id="PF13086">
    <property type="entry name" value="AAA_11"/>
    <property type="match status" value="1"/>
</dbReference>
<dbReference type="GO" id="GO:0016787">
    <property type="term" value="F:hydrolase activity"/>
    <property type="evidence" value="ECO:0007669"/>
    <property type="project" value="UniProtKB-KW"/>
</dbReference>
<dbReference type="InterPro" id="IPR003593">
    <property type="entry name" value="AAA+_ATPase"/>
</dbReference>
<dbReference type="SUPFAM" id="SSF50249">
    <property type="entry name" value="Nucleic acid-binding proteins"/>
    <property type="match status" value="2"/>
</dbReference>
<sequence length="1412" mass="161430">MNSNFELGTVIEASIIDILKPSLVITNFDYDYIGRISILDLAWSYGESKKIFDSLVVGSRIKAVVIEVNHELKQVILAVNILYENNFNQYWNSIQKADEVEVTILEEQQNVVLCSTANGLIGVLNKKDLLTKDKQFKAKVLFKDSKYRLLNLVNTTYDFLESELEFNQADNESLSKDLQKLEPELSNYSLIQEKQADNKEKDDHSVVQSDVTEPVSLEDELLFLDLKNSSKYYLQSFKNFSESSIAKNATDDQLLVIETGFKVDKSILLESFISSNTLIIEFGENTSAWNSFKDSAPFFINQEEPSIVQEQLFLKFISEQIYWLRYDNYESKEGIYIYNNLFSIYCVVEQQKDNDEIVFIIENFVYGNKIEGFGKRLRRGEQIKPFTLTSNFLVTKPYGSRLLNKYQSEILRHLKLKSKCFDIVETLKFNSNEILSKETKALKIIDSFIDYQLTLVEQKSKNNIVECPGYIRKIGSGAELSIEIDQEVGDKLELKEDDLVIFKLKDNGKNENFCEGEVVKAQKNYLISIKDDSLFNINDLATKFFLEKKISTSQLKIQQNIIKDFLNKKIEISHIESLLIAPDKVEKPIKAQFNFINKSLAKTEKEQPDNNQILAVRKAVGNKNVLLIQGPPGTGKTTVIVEVIQQLVKRGEKILVTGQNHVAVDNVFLKLVEASKLNCLRVGNSSRFDKDVLKYSLDEQKSLFSEYYRKFLDNQVRLMQLFVDNYTSLDSSQLKLLLLEKVASFKNSYGELDKEFLSNHSETTDLLNGLSLQGVEGLLKHTKLWLSEEIVFDDSFLSSFLYSSVDVVFATCIGIRTDSYFSKMESKFDTVIIDEAGKASIAETLVALQLGKKVILVGDQMQLPPYFDSSHLDERDKESFVSVKKKENVFSDITDVKDALKSSFFEFLINRIESDKFPEDNKVMLNYQYRMHPTIGEFVSRTFYNDNVKMGSNTLSNRLSLPSPFDKELIFFDSSSSKDSLEKKDDDSVSVSNPFEAKFIVEIILSELIKNDVSLGSIAIIAPYKSQVNLIKKILSNSTTNQFDIDELDIATLDSFQGKEYDIIIFSFTRAIKHSNNSMGKYQKVGFLDDARRLNVAFSRAKKKLIMIGHANTLKDQRSHNDDLFNYTNLFKNVISLCKDESIGKFISTANYYKEIANHYKEIAKNVFNDIASSYKLNDRVKATVDNVGRTKDGGKPYGLFLLIDDFMVLAHESQTPNFMDYKDREYVDVVITDINDKTQKIGVAICDDNGQIFKRSIENRRLKFEDIVSKYQKNDIVKAKVGNIKPYGLFLTIDGLSVLAHESQTSNFMDFKDNDYVDVVITDINFEQKKMEVAIIDQYWKQILDNIGKKVNATIIRKTNNAIIVSLFDKSITSILYLSSEVLAKVNVNDFCSVTIKSVDLSKRRKVTIKK</sequence>
<dbReference type="GO" id="GO:0004386">
    <property type="term" value="F:helicase activity"/>
    <property type="evidence" value="ECO:0007669"/>
    <property type="project" value="UniProtKB-KW"/>
</dbReference>
<dbReference type="SMART" id="SM00382">
    <property type="entry name" value="AAA"/>
    <property type="match status" value="1"/>
</dbReference>
<dbReference type="GO" id="GO:0005524">
    <property type="term" value="F:ATP binding"/>
    <property type="evidence" value="ECO:0007669"/>
    <property type="project" value="UniProtKB-KW"/>
</dbReference>
<keyword evidence="1" id="KW-0547">Nucleotide-binding</keyword>
<proteinExistence type="predicted"/>
<feature type="domain" description="S1 motif" evidence="5">
    <location>
        <begin position="1275"/>
        <end position="1337"/>
    </location>
</feature>
<dbReference type="FunFam" id="3.40.50.300:FF:000326">
    <property type="entry name" value="P-loop containing nucleoside triphosphate hydrolase"/>
    <property type="match status" value="1"/>
</dbReference>
<evidence type="ECO:0000256" key="4">
    <source>
        <dbReference type="ARBA" id="ARBA00022840"/>
    </source>
</evidence>
<dbReference type="Gene3D" id="2.40.50.140">
    <property type="entry name" value="Nucleic acid-binding proteins"/>
    <property type="match status" value="1"/>
</dbReference>
<dbReference type="PANTHER" id="PTHR10887">
    <property type="entry name" value="DNA2/NAM7 HELICASE FAMILY"/>
    <property type="match status" value="1"/>
</dbReference>
<keyword evidence="3 6" id="KW-0347">Helicase</keyword>
<dbReference type="SUPFAM" id="SSF52540">
    <property type="entry name" value="P-loop containing nucleoside triphosphate hydrolases"/>
    <property type="match status" value="1"/>
</dbReference>
<name>A0AAJ5BE44_MYRPR</name>
<keyword evidence="7" id="KW-1185">Reference proteome</keyword>
<evidence type="ECO:0000313" key="6">
    <source>
        <dbReference type="EMBL" id="SEQ93296.1"/>
    </source>
</evidence>
<dbReference type="PROSITE" id="PS50126">
    <property type="entry name" value="S1"/>
    <property type="match status" value="2"/>
</dbReference>
<dbReference type="EMBL" id="FOFY01000007">
    <property type="protein sequence ID" value="SEQ93296.1"/>
    <property type="molecule type" value="Genomic_DNA"/>
</dbReference>
<evidence type="ECO:0000256" key="2">
    <source>
        <dbReference type="ARBA" id="ARBA00022801"/>
    </source>
</evidence>
<dbReference type="PANTHER" id="PTHR10887:SF495">
    <property type="entry name" value="HELICASE SENATAXIN ISOFORM X1-RELATED"/>
    <property type="match status" value="1"/>
</dbReference>
<feature type="domain" description="S1 motif" evidence="5">
    <location>
        <begin position="8"/>
        <end position="80"/>
    </location>
</feature>
<dbReference type="KEGG" id="mpw:MPR_1357"/>
<keyword evidence="4" id="KW-0067">ATP-binding</keyword>
<dbReference type="Gene3D" id="3.40.50.300">
    <property type="entry name" value="P-loop containing nucleotide triphosphate hydrolases"/>
    <property type="match status" value="2"/>
</dbReference>
<dbReference type="GO" id="GO:0003676">
    <property type="term" value="F:nucleic acid binding"/>
    <property type="evidence" value="ECO:0007669"/>
    <property type="project" value="InterPro"/>
</dbReference>
<dbReference type="InterPro" id="IPR027417">
    <property type="entry name" value="P-loop_NTPase"/>
</dbReference>
<dbReference type="Proteomes" id="UP000183496">
    <property type="component" value="Unassembled WGS sequence"/>
</dbReference>
<dbReference type="InterPro" id="IPR003029">
    <property type="entry name" value="S1_domain"/>
</dbReference>
<protein>
    <submittedName>
        <fullName evidence="6">Superfamily I DNA and/or RNA helicase</fullName>
    </submittedName>
</protein>
<dbReference type="RefSeq" id="WP_041890581.1">
    <property type="nucleotide sequence ID" value="NZ_CP010817.1"/>
</dbReference>
<dbReference type="CDD" id="cd18808">
    <property type="entry name" value="SF1_C_Upf1"/>
    <property type="match status" value="1"/>
</dbReference>